<evidence type="ECO:0000313" key="1">
    <source>
        <dbReference type="EMBL" id="MEM5452755.1"/>
    </source>
</evidence>
<proteinExistence type="predicted"/>
<evidence type="ECO:0000313" key="2">
    <source>
        <dbReference type="Proteomes" id="UP001390669"/>
    </source>
</evidence>
<organism evidence="1 2">
    <name type="scientific">Paraburkholderia guartelaensis</name>
    <dbReference type="NCBI Taxonomy" id="2546446"/>
    <lineage>
        <taxon>Bacteria</taxon>
        <taxon>Pseudomonadati</taxon>
        <taxon>Pseudomonadota</taxon>
        <taxon>Betaproteobacteria</taxon>
        <taxon>Burkholderiales</taxon>
        <taxon>Burkholderiaceae</taxon>
        <taxon>Paraburkholderia</taxon>
    </lineage>
</organism>
<protein>
    <submittedName>
        <fullName evidence="1">Uncharacterized protein</fullName>
    </submittedName>
</protein>
<name>A0ABU9SP53_9BURK</name>
<gene>
    <name evidence="1" type="ORF">VSR33_35665</name>
</gene>
<dbReference type="EMBL" id="JAYMRW010000025">
    <property type="protein sequence ID" value="MEM5452755.1"/>
    <property type="molecule type" value="Genomic_DNA"/>
</dbReference>
<dbReference type="Proteomes" id="UP001390669">
    <property type="component" value="Unassembled WGS sequence"/>
</dbReference>
<reference evidence="1 2" key="1">
    <citation type="submission" date="2024-01" db="EMBL/GenBank/DDBJ databases">
        <title>The diversity of rhizobia nodulating Mimosa spp. in eleven states of Brazil covering several biomes is determined by host plant, location, and edaphic factors.</title>
        <authorList>
            <person name="Rouws L."/>
            <person name="Barauna A."/>
            <person name="Beukes C."/>
            <person name="De Faria S.M."/>
            <person name="Gross E."/>
            <person name="Dos Reis Junior F.B."/>
            <person name="Simon M."/>
            <person name="Maluk M."/>
            <person name="Odee D.W."/>
            <person name="Kenicer G."/>
            <person name="Young J.P.W."/>
            <person name="Reis V.M."/>
            <person name="Zilli J."/>
            <person name="James E.K."/>
        </authorList>
    </citation>
    <scope>NUCLEOTIDE SEQUENCE [LARGE SCALE GENOMIC DNA]</scope>
    <source>
        <strain evidence="1 2">JPY164</strain>
    </source>
</reference>
<accession>A0ABU9SP53</accession>
<sequence length="48" mass="5200">MTGLGTRQFARLLDFTLKIVCIKGNLRNAVGTYGLAMTHGAVEYRGGQ</sequence>
<dbReference type="RefSeq" id="WP_176732800.1">
    <property type="nucleotide sequence ID" value="NZ_JAYMRW010000025.1"/>
</dbReference>
<comment type="caution">
    <text evidence="1">The sequence shown here is derived from an EMBL/GenBank/DDBJ whole genome shotgun (WGS) entry which is preliminary data.</text>
</comment>
<keyword evidence="2" id="KW-1185">Reference proteome</keyword>